<reference evidence="2 3" key="1">
    <citation type="submission" date="2019-06" db="EMBL/GenBank/DDBJ databases">
        <authorList>
            <person name="Broberg M."/>
        </authorList>
    </citation>
    <scope>NUCLEOTIDE SEQUENCE [LARGE SCALE GENOMIC DNA]</scope>
</reference>
<feature type="region of interest" description="Disordered" evidence="1">
    <location>
        <begin position="1"/>
        <end position="127"/>
    </location>
</feature>
<protein>
    <submittedName>
        <fullName evidence="2">Uncharacterized protein</fullName>
    </submittedName>
</protein>
<comment type="caution">
    <text evidence="2">The sequence shown here is derived from an EMBL/GenBank/DDBJ whole genome shotgun (WGS) entry which is preliminary data.</text>
</comment>
<dbReference type="Proteomes" id="UP000766486">
    <property type="component" value="Unassembled WGS sequence"/>
</dbReference>
<accession>A0ABY6V2Y9</accession>
<keyword evidence="3" id="KW-1185">Reference proteome</keyword>
<feature type="compositionally biased region" description="Basic and acidic residues" evidence="1">
    <location>
        <begin position="109"/>
        <end position="127"/>
    </location>
</feature>
<evidence type="ECO:0000313" key="3">
    <source>
        <dbReference type="Proteomes" id="UP000766486"/>
    </source>
</evidence>
<feature type="compositionally biased region" description="Low complexity" evidence="1">
    <location>
        <begin position="30"/>
        <end position="41"/>
    </location>
</feature>
<evidence type="ECO:0000256" key="1">
    <source>
        <dbReference type="SAM" id="MobiDB-lite"/>
    </source>
</evidence>
<organism evidence="2 3">
    <name type="scientific">Bionectria ochroleuca</name>
    <name type="common">Gliocladium roseum</name>
    <dbReference type="NCBI Taxonomy" id="29856"/>
    <lineage>
        <taxon>Eukaryota</taxon>
        <taxon>Fungi</taxon>
        <taxon>Dikarya</taxon>
        <taxon>Ascomycota</taxon>
        <taxon>Pezizomycotina</taxon>
        <taxon>Sordariomycetes</taxon>
        <taxon>Hypocreomycetidae</taxon>
        <taxon>Hypocreales</taxon>
        <taxon>Bionectriaceae</taxon>
        <taxon>Clonostachys</taxon>
    </lineage>
</organism>
<dbReference type="EMBL" id="CABFNS010000933">
    <property type="protein sequence ID" value="VUC36787.1"/>
    <property type="molecule type" value="Genomic_DNA"/>
</dbReference>
<sequence>MDHNTKSDGDLPKVNQHRPDPMPKKVVSLEQTELQQEQQQQAEKKHSAAGAQTGDASFDASPGCSSAGPARAPRPRTERVIKGGLCKARRTKPRFLPKSIPLSAAMETAKNKIEESEGGQERGEEKN</sequence>
<name>A0ABY6V2Y9_BIOOC</name>
<feature type="compositionally biased region" description="Basic and acidic residues" evidence="1">
    <location>
        <begin position="1"/>
        <end position="23"/>
    </location>
</feature>
<proteinExistence type="predicted"/>
<gene>
    <name evidence="2" type="ORF">CLO192961_LOCUS451972</name>
</gene>
<evidence type="ECO:0000313" key="2">
    <source>
        <dbReference type="EMBL" id="VUC36787.1"/>
    </source>
</evidence>